<evidence type="ECO:0000313" key="1">
    <source>
        <dbReference type="EMBL" id="KAI9904010.1"/>
    </source>
</evidence>
<comment type="caution">
    <text evidence="1">The sequence shown here is derived from an EMBL/GenBank/DDBJ whole genome shotgun (WGS) entry which is preliminary data.</text>
</comment>
<organism evidence="1 2">
    <name type="scientific">Trichothecium roseum</name>
    <dbReference type="NCBI Taxonomy" id="47278"/>
    <lineage>
        <taxon>Eukaryota</taxon>
        <taxon>Fungi</taxon>
        <taxon>Dikarya</taxon>
        <taxon>Ascomycota</taxon>
        <taxon>Pezizomycotina</taxon>
        <taxon>Sordariomycetes</taxon>
        <taxon>Hypocreomycetidae</taxon>
        <taxon>Hypocreales</taxon>
        <taxon>Hypocreales incertae sedis</taxon>
        <taxon>Trichothecium</taxon>
    </lineage>
</organism>
<evidence type="ECO:0000313" key="2">
    <source>
        <dbReference type="Proteomes" id="UP001163324"/>
    </source>
</evidence>
<gene>
    <name evidence="1" type="ORF">N3K66_000539</name>
</gene>
<dbReference type="EMBL" id="CM047940">
    <property type="protein sequence ID" value="KAI9904010.1"/>
    <property type="molecule type" value="Genomic_DNA"/>
</dbReference>
<accession>A0ACC0VE76</accession>
<name>A0ACC0VE76_9HYPO</name>
<protein>
    <submittedName>
        <fullName evidence="1">Uncharacterized protein</fullName>
    </submittedName>
</protein>
<sequence>MDADLPSDEEMLPTYMKKTTATFDFTRPSPPASPLPNVQSWLNRNGSYGTPGSGEDLSRVVPLSADVVETLRVTIACFPETMLLSSSLTIETIRNYSRKVRHPTVELLGSLHPDPPGMSPRKPFWKRVVPSKRSSITHPKSSSGATSHPRSSSSISLPSEPKPWVSLKNVFGCCSDYICDALWAHIVAYNYISSIVPRTPARSLPSRGSTKSGPALGKDDMQKEDIPKKAATLLGLTSSPGQGDRGLKRGMAPWSLRTEADGSARMTPYDSATTDIQSGLMRCIRRLVATAKLMSEDGTCEDRAIEEEARDVDSLLVRSLCELVKVSEEAS</sequence>
<keyword evidence="2" id="KW-1185">Reference proteome</keyword>
<dbReference type="Proteomes" id="UP001163324">
    <property type="component" value="Chromosome 1"/>
</dbReference>
<reference evidence="1" key="1">
    <citation type="submission" date="2022-10" db="EMBL/GenBank/DDBJ databases">
        <title>Complete Genome of Trichothecium roseum strain YXFP-22015, a Plant Pathogen Isolated from Citrus.</title>
        <authorList>
            <person name="Wang Y."/>
            <person name="Zhu L."/>
        </authorList>
    </citation>
    <scope>NUCLEOTIDE SEQUENCE</scope>
    <source>
        <strain evidence="1">YXFP-22015</strain>
    </source>
</reference>
<proteinExistence type="predicted"/>